<keyword evidence="6" id="KW-1185">Reference proteome</keyword>
<evidence type="ECO:0000256" key="1">
    <source>
        <dbReference type="ARBA" id="ARBA00006914"/>
    </source>
</evidence>
<evidence type="ECO:0000313" key="6">
    <source>
        <dbReference type="Proteomes" id="UP000320806"/>
    </source>
</evidence>
<dbReference type="InterPro" id="IPR050221">
    <property type="entry name" value="26S_Proteasome_ATPase"/>
</dbReference>
<dbReference type="PANTHER" id="PTHR23073">
    <property type="entry name" value="26S PROTEASOME REGULATORY SUBUNIT"/>
    <property type="match status" value="1"/>
</dbReference>
<comment type="caution">
    <text evidence="5">The sequence shown here is derived from an EMBL/GenBank/DDBJ whole genome shotgun (WGS) entry which is preliminary data.</text>
</comment>
<proteinExistence type="inferred from homology"/>
<evidence type="ECO:0000256" key="2">
    <source>
        <dbReference type="ARBA" id="ARBA00022741"/>
    </source>
</evidence>
<reference evidence="5 6" key="1">
    <citation type="submission" date="2019-06" db="EMBL/GenBank/DDBJ databases">
        <title>Sequencing the genomes of 1000 actinobacteria strains.</title>
        <authorList>
            <person name="Klenk H.-P."/>
        </authorList>
    </citation>
    <scope>NUCLEOTIDE SEQUENCE [LARGE SCALE GENOMIC DNA]</scope>
    <source>
        <strain evidence="5 6">DSM 19828</strain>
    </source>
</reference>
<dbReference type="Pfam" id="PF00004">
    <property type="entry name" value="AAA"/>
    <property type="match status" value="1"/>
</dbReference>
<dbReference type="RefSeq" id="WP_141929221.1">
    <property type="nucleotide sequence ID" value="NZ_BAABCI010000023.1"/>
</dbReference>
<dbReference type="CDD" id="cd19481">
    <property type="entry name" value="RecA-like_protease"/>
    <property type="match status" value="1"/>
</dbReference>
<evidence type="ECO:0000256" key="3">
    <source>
        <dbReference type="ARBA" id="ARBA00022840"/>
    </source>
</evidence>
<comment type="similarity">
    <text evidence="1">Belongs to the AAA ATPase family.</text>
</comment>
<dbReference type="Gene3D" id="3.40.50.300">
    <property type="entry name" value="P-loop containing nucleotide triphosphate hydrolases"/>
    <property type="match status" value="1"/>
</dbReference>
<keyword evidence="2" id="KW-0547">Nucleotide-binding</keyword>
<dbReference type="GO" id="GO:0016887">
    <property type="term" value="F:ATP hydrolysis activity"/>
    <property type="evidence" value="ECO:0007669"/>
    <property type="project" value="InterPro"/>
</dbReference>
<evidence type="ECO:0000259" key="4">
    <source>
        <dbReference type="SMART" id="SM00382"/>
    </source>
</evidence>
<evidence type="ECO:0000313" key="5">
    <source>
        <dbReference type="EMBL" id="TQJ15759.1"/>
    </source>
</evidence>
<dbReference type="AlphaFoldDB" id="A0A542EK92"/>
<dbReference type="InterPro" id="IPR003593">
    <property type="entry name" value="AAA+_ATPase"/>
</dbReference>
<accession>A0A542EK92</accession>
<dbReference type="EMBL" id="VFMO01000001">
    <property type="protein sequence ID" value="TQJ15759.1"/>
    <property type="molecule type" value="Genomic_DNA"/>
</dbReference>
<organism evidence="5 6">
    <name type="scientific">Yimella lutea</name>
    <dbReference type="NCBI Taxonomy" id="587872"/>
    <lineage>
        <taxon>Bacteria</taxon>
        <taxon>Bacillati</taxon>
        <taxon>Actinomycetota</taxon>
        <taxon>Actinomycetes</taxon>
        <taxon>Micrococcales</taxon>
        <taxon>Dermacoccaceae</taxon>
        <taxon>Yimella</taxon>
    </lineage>
</organism>
<dbReference type="OrthoDB" id="9809379at2"/>
<feature type="domain" description="AAA+ ATPase" evidence="4">
    <location>
        <begin position="245"/>
        <end position="372"/>
    </location>
</feature>
<dbReference type="InterPro" id="IPR027417">
    <property type="entry name" value="P-loop_NTPase"/>
</dbReference>
<protein>
    <submittedName>
        <fullName evidence="5">ATPase family protein associated with various cellular activities (AAA)</fullName>
    </submittedName>
</protein>
<dbReference type="GO" id="GO:0005524">
    <property type="term" value="F:ATP binding"/>
    <property type="evidence" value="ECO:0007669"/>
    <property type="project" value="UniProtKB-KW"/>
</dbReference>
<gene>
    <name evidence="5" type="ORF">FB459_3327</name>
</gene>
<keyword evidence="3" id="KW-0067">ATP-binding</keyword>
<sequence length="505" mass="54359">MTGDNDRAMRELATNANRFMKWVHQNGAATESRTEIQRMLQQRLGDGAAQSVVSRNLPLMEQVNLQVALDAWMRQDGRTVDVHGIFVPKHHGSADLTGLITGTGSPVQLVAPAMTDLPDGPSSTRACFTRALLLVSDADGDYALFVTTGEHEPVLELEIAGLSVAKAQAVFASLDALRDELNVYRGQLVQAHAQPMGGIRLGFLDPTPMDREQLILPDDILSRIEGQALDVAAHSAALRRAGQHLKRGILLYGPPGTGKTHTVRYLLGRLPRYTRLLLQGAALHGIGPATEMARKLAPAVVVLEDVDLVARDRSFGSGDNPILFELLDAMDGAAADSDLMFLLTTNRVEVLEEALVARPGRIDVAVHIDRPDAQARAQLFRLYAANAPLEVTTKLADEVSEATEGVTASFLKELVRRSVLTAAQRDSSLPSVSADDVRSALADLLDSSQGVTRALLGAGDEHIRDSDDEVQEEHFPGVQNLDGRARFGGEPGGAGWFAYAPDSDC</sequence>
<dbReference type="SMART" id="SM00382">
    <property type="entry name" value="AAA"/>
    <property type="match status" value="1"/>
</dbReference>
<name>A0A542EK92_9MICO</name>
<dbReference type="InterPro" id="IPR003959">
    <property type="entry name" value="ATPase_AAA_core"/>
</dbReference>
<dbReference type="SUPFAM" id="SSF52540">
    <property type="entry name" value="P-loop containing nucleoside triphosphate hydrolases"/>
    <property type="match status" value="1"/>
</dbReference>
<dbReference type="Gene3D" id="1.10.8.60">
    <property type="match status" value="1"/>
</dbReference>
<dbReference type="Proteomes" id="UP000320806">
    <property type="component" value="Unassembled WGS sequence"/>
</dbReference>